<dbReference type="RefSeq" id="WP_004722760.1">
    <property type="nucleotide sequence ID" value="NZ_CABIHR010000015.1"/>
</dbReference>
<dbReference type="SUPFAM" id="SSF53067">
    <property type="entry name" value="Actin-like ATPase domain"/>
    <property type="match status" value="1"/>
</dbReference>
<dbReference type="GeneID" id="66880223"/>
<dbReference type="GO" id="GO:0019262">
    <property type="term" value="P:N-acetylneuraminate catabolic process"/>
    <property type="evidence" value="ECO:0007669"/>
    <property type="project" value="TreeGrafter"/>
</dbReference>
<dbReference type="PANTHER" id="PTHR18964:SF169">
    <property type="entry name" value="N-ACETYLMANNOSAMINE KINASE"/>
    <property type="match status" value="1"/>
</dbReference>
<dbReference type="NCBIfam" id="NF003461">
    <property type="entry name" value="PRK05082.1"/>
    <property type="match status" value="1"/>
</dbReference>
<evidence type="ECO:0000313" key="3">
    <source>
        <dbReference type="EMBL" id="SUQ01751.1"/>
    </source>
</evidence>
<accession>A0A0A5FK51</accession>
<dbReference type="EC" id="2.7.1.60" evidence="2"/>
<reference evidence="3 4" key="2">
    <citation type="submission" date="2018-06" db="EMBL/GenBank/DDBJ databases">
        <authorList>
            <consortium name="Pathogen Informatics"/>
            <person name="Doyle S."/>
        </authorList>
    </citation>
    <scope>NUCLEOTIDE SEQUENCE [LARGE SCALE GENOMIC DNA]</scope>
    <source>
        <strain evidence="3 4">NCTC10476</strain>
    </source>
</reference>
<dbReference type="STRING" id="29486.UGYR_05375"/>
<sequence length="291" mass="30108">MEQGLALDIGGTKIAAALVNQRGELSQRQQISTPGGDAGQLSQALETLISSYRQQADFIAVASTGIINNGNLTALNPANLGGLANFPLQDCIKSIADLPCVLLNDGQAAAWAEYQALPVDRDNMMYVTVSTGVGGGVVLNKQLHIGNQGLAGHIGHTLADPRGPRCGCGRQGCVESMASGTAIGAATASWQQPVAAVDVFQLARNGHIEAEKIIASSANAIAQMIADMTMALDLEVVVIGGSVGLATGYLAQVQQAQQVLPAIYRAPLLRAYYQQDSGLSGAAMWGRAVLS</sequence>
<dbReference type="Pfam" id="PF00480">
    <property type="entry name" value="ROK"/>
    <property type="match status" value="1"/>
</dbReference>
<evidence type="ECO:0000256" key="1">
    <source>
        <dbReference type="ARBA" id="ARBA00023277"/>
    </source>
</evidence>
<dbReference type="PANTHER" id="PTHR18964">
    <property type="entry name" value="ROK (REPRESSOR, ORF, KINASE) FAMILY"/>
    <property type="match status" value="1"/>
</dbReference>
<dbReference type="PROSITE" id="PS01125">
    <property type="entry name" value="ROK"/>
    <property type="match status" value="1"/>
</dbReference>
<evidence type="ECO:0000313" key="2">
    <source>
        <dbReference type="EMBL" id="CEK28328.1"/>
    </source>
</evidence>
<keyword evidence="4" id="KW-1185">Reference proteome</keyword>
<evidence type="ECO:0000313" key="4">
    <source>
        <dbReference type="Proteomes" id="UP000255169"/>
    </source>
</evidence>
<dbReference type="Proteomes" id="UP000255169">
    <property type="component" value="Unassembled WGS sequence"/>
</dbReference>
<dbReference type="EMBL" id="UHJG01000001">
    <property type="protein sequence ID" value="SUQ01751.1"/>
    <property type="molecule type" value="Genomic_DNA"/>
</dbReference>
<gene>
    <name evidence="3" type="primary">nanK</name>
    <name evidence="2" type="ORF">CSF007_12980</name>
    <name evidence="3" type="ORF">NCTC10476_03126</name>
</gene>
<reference evidence="2" key="1">
    <citation type="journal article" date="2015" name="Genome Announc.">
        <title>Complete Genome Sequence of Yersinia ruckeri Strain CSF007-82, Etiologic Agent of Red Mouth Disease in Salmonid Fish.</title>
        <authorList>
            <person name="Nelson M.C."/>
            <person name="LaPatra S.E."/>
            <person name="Welch T.J."/>
            <person name="Graf J."/>
        </authorList>
    </citation>
    <scope>NUCLEOTIDE SEQUENCE</scope>
    <source>
        <strain evidence="2">CSF007-82</strain>
    </source>
</reference>
<dbReference type="AlphaFoldDB" id="A0A0A5FK51"/>
<dbReference type="GO" id="GO:0009384">
    <property type="term" value="F:N-acylmannosamine kinase activity"/>
    <property type="evidence" value="ECO:0007669"/>
    <property type="project" value="UniProtKB-EC"/>
</dbReference>
<keyword evidence="1" id="KW-0119">Carbohydrate metabolism</keyword>
<dbReference type="OrthoDB" id="8772678at2"/>
<keyword evidence="2" id="KW-0808">Transferase</keyword>
<protein>
    <submittedName>
        <fullName evidence="2">N-acetylmannosamine kinase</fullName>
        <ecNumber evidence="2">2.7.1.60</ecNumber>
    </submittedName>
</protein>
<name>A0A0A5FK51_YERRU</name>
<keyword evidence="2" id="KW-0418">Kinase</keyword>
<dbReference type="Gene3D" id="3.30.420.40">
    <property type="match status" value="2"/>
</dbReference>
<organism evidence="2">
    <name type="scientific">Yersinia ruckeri</name>
    <dbReference type="NCBI Taxonomy" id="29486"/>
    <lineage>
        <taxon>Bacteria</taxon>
        <taxon>Pseudomonadati</taxon>
        <taxon>Pseudomonadota</taxon>
        <taxon>Gammaproteobacteria</taxon>
        <taxon>Enterobacterales</taxon>
        <taxon>Yersiniaceae</taxon>
        <taxon>Yersinia</taxon>
    </lineage>
</organism>
<dbReference type="PATRIC" id="fig|29486.45.peg.1152"/>
<proteinExistence type="predicted"/>
<dbReference type="InterPro" id="IPR043129">
    <property type="entry name" value="ATPase_NBD"/>
</dbReference>
<dbReference type="InterPro" id="IPR000600">
    <property type="entry name" value="ROK"/>
</dbReference>
<dbReference type="InterPro" id="IPR049874">
    <property type="entry name" value="ROK_cs"/>
</dbReference>
<dbReference type="EMBL" id="LN681231">
    <property type="protein sequence ID" value="CEK28328.1"/>
    <property type="molecule type" value="Genomic_DNA"/>
</dbReference>
<dbReference type="KEGG" id="yrb:UGYR_05375"/>